<gene>
    <name evidence="1" type="ORF">L2E82_10603</name>
</gene>
<protein>
    <submittedName>
        <fullName evidence="1">Uncharacterized protein</fullName>
    </submittedName>
</protein>
<evidence type="ECO:0000313" key="1">
    <source>
        <dbReference type="EMBL" id="KAI3780618.1"/>
    </source>
</evidence>
<sequence>MQRLPPPSPPYLFSIAPSHPFWCDFKGFYHLLAAKEPVQVSEVQLDLLLDFTSNKLVKEVSMFCDLHFKKHVE</sequence>
<comment type="caution">
    <text evidence="1">The sequence shown here is derived from an EMBL/GenBank/DDBJ whole genome shotgun (WGS) entry which is preliminary data.</text>
</comment>
<organism evidence="1 2">
    <name type="scientific">Cichorium intybus</name>
    <name type="common">Chicory</name>
    <dbReference type="NCBI Taxonomy" id="13427"/>
    <lineage>
        <taxon>Eukaryota</taxon>
        <taxon>Viridiplantae</taxon>
        <taxon>Streptophyta</taxon>
        <taxon>Embryophyta</taxon>
        <taxon>Tracheophyta</taxon>
        <taxon>Spermatophyta</taxon>
        <taxon>Magnoliopsida</taxon>
        <taxon>eudicotyledons</taxon>
        <taxon>Gunneridae</taxon>
        <taxon>Pentapetalae</taxon>
        <taxon>asterids</taxon>
        <taxon>campanulids</taxon>
        <taxon>Asterales</taxon>
        <taxon>Asteraceae</taxon>
        <taxon>Cichorioideae</taxon>
        <taxon>Cichorieae</taxon>
        <taxon>Cichoriinae</taxon>
        <taxon>Cichorium</taxon>
    </lineage>
</organism>
<proteinExistence type="predicted"/>
<accession>A0ACB9GC25</accession>
<name>A0ACB9GC25_CICIN</name>
<dbReference type="EMBL" id="CM042010">
    <property type="protein sequence ID" value="KAI3780618.1"/>
    <property type="molecule type" value="Genomic_DNA"/>
</dbReference>
<dbReference type="Proteomes" id="UP001055811">
    <property type="component" value="Linkage Group LG02"/>
</dbReference>
<reference evidence="1 2" key="2">
    <citation type="journal article" date="2022" name="Mol. Ecol. Resour.">
        <title>The genomes of chicory, endive, great burdock and yacon provide insights into Asteraceae paleo-polyploidization history and plant inulin production.</title>
        <authorList>
            <person name="Fan W."/>
            <person name="Wang S."/>
            <person name="Wang H."/>
            <person name="Wang A."/>
            <person name="Jiang F."/>
            <person name="Liu H."/>
            <person name="Zhao H."/>
            <person name="Xu D."/>
            <person name="Zhang Y."/>
        </authorList>
    </citation>
    <scope>NUCLEOTIDE SEQUENCE [LARGE SCALE GENOMIC DNA]</scope>
    <source>
        <strain evidence="2">cv. Punajuju</strain>
        <tissue evidence="1">Leaves</tissue>
    </source>
</reference>
<keyword evidence="2" id="KW-1185">Reference proteome</keyword>
<reference evidence="2" key="1">
    <citation type="journal article" date="2022" name="Mol. Ecol. Resour.">
        <title>The genomes of chicory, endive, great burdock and yacon provide insights into Asteraceae palaeo-polyploidization history and plant inulin production.</title>
        <authorList>
            <person name="Fan W."/>
            <person name="Wang S."/>
            <person name="Wang H."/>
            <person name="Wang A."/>
            <person name="Jiang F."/>
            <person name="Liu H."/>
            <person name="Zhao H."/>
            <person name="Xu D."/>
            <person name="Zhang Y."/>
        </authorList>
    </citation>
    <scope>NUCLEOTIDE SEQUENCE [LARGE SCALE GENOMIC DNA]</scope>
    <source>
        <strain evidence="2">cv. Punajuju</strain>
    </source>
</reference>
<evidence type="ECO:0000313" key="2">
    <source>
        <dbReference type="Proteomes" id="UP001055811"/>
    </source>
</evidence>